<evidence type="ECO:0000313" key="2">
    <source>
        <dbReference type="Proteomes" id="UP000007305"/>
    </source>
</evidence>
<dbReference type="Proteomes" id="UP000007305">
    <property type="component" value="Chromosome 9"/>
</dbReference>
<proteinExistence type="predicted"/>
<dbReference type="PROSITE" id="PS51257">
    <property type="entry name" value="PROKAR_LIPOPROTEIN"/>
    <property type="match status" value="1"/>
</dbReference>
<keyword evidence="2" id="KW-1185">Reference proteome</keyword>
<dbReference type="AlphaFoldDB" id="A0A804R7A3"/>
<sequence>MRARVGTDDEIPEETNFTETNILGVFYWTIIVSCAHRRVHETPSSKSAMCHKTDIKLEPVVSGCVSQS</sequence>
<dbReference type="Gramene" id="Zm00001eb387460_T001">
    <property type="protein sequence ID" value="Zm00001eb387460_P001"/>
    <property type="gene ID" value="Zm00001eb387460"/>
</dbReference>
<dbReference type="EnsemblPlants" id="Zm00001eb387460_T001">
    <property type="protein sequence ID" value="Zm00001eb387460_P001"/>
    <property type="gene ID" value="Zm00001eb387460"/>
</dbReference>
<reference evidence="1" key="2">
    <citation type="submission" date="2019-07" db="EMBL/GenBank/DDBJ databases">
        <authorList>
            <person name="Seetharam A."/>
            <person name="Woodhouse M."/>
            <person name="Cannon E."/>
        </authorList>
    </citation>
    <scope>NUCLEOTIDE SEQUENCE [LARGE SCALE GENOMIC DNA]</scope>
    <source>
        <strain evidence="1">cv. B73</strain>
    </source>
</reference>
<reference evidence="1" key="3">
    <citation type="submission" date="2021-05" db="UniProtKB">
        <authorList>
            <consortium name="EnsemblPlants"/>
        </authorList>
    </citation>
    <scope>IDENTIFICATION</scope>
    <source>
        <strain evidence="1">cv. B73</strain>
    </source>
</reference>
<protein>
    <submittedName>
        <fullName evidence="1">Uncharacterized protein</fullName>
    </submittedName>
</protein>
<name>A0A804R7A3_MAIZE</name>
<organism evidence="1 2">
    <name type="scientific">Zea mays</name>
    <name type="common">Maize</name>
    <dbReference type="NCBI Taxonomy" id="4577"/>
    <lineage>
        <taxon>Eukaryota</taxon>
        <taxon>Viridiplantae</taxon>
        <taxon>Streptophyta</taxon>
        <taxon>Embryophyta</taxon>
        <taxon>Tracheophyta</taxon>
        <taxon>Spermatophyta</taxon>
        <taxon>Magnoliopsida</taxon>
        <taxon>Liliopsida</taxon>
        <taxon>Poales</taxon>
        <taxon>Poaceae</taxon>
        <taxon>PACMAD clade</taxon>
        <taxon>Panicoideae</taxon>
        <taxon>Andropogonodae</taxon>
        <taxon>Andropogoneae</taxon>
        <taxon>Tripsacinae</taxon>
        <taxon>Zea</taxon>
    </lineage>
</organism>
<reference evidence="2" key="1">
    <citation type="journal article" date="2009" name="Science">
        <title>The B73 maize genome: complexity, diversity, and dynamics.</title>
        <authorList>
            <person name="Schnable P.S."/>
            <person name="Ware D."/>
            <person name="Fulton R.S."/>
            <person name="Stein J.C."/>
            <person name="Wei F."/>
            <person name="Pasternak S."/>
            <person name="Liang C."/>
            <person name="Zhang J."/>
            <person name="Fulton L."/>
            <person name="Graves T.A."/>
            <person name="Minx P."/>
            <person name="Reily A.D."/>
            <person name="Courtney L."/>
            <person name="Kruchowski S.S."/>
            <person name="Tomlinson C."/>
            <person name="Strong C."/>
            <person name="Delehaunty K."/>
            <person name="Fronick C."/>
            <person name="Courtney B."/>
            <person name="Rock S.M."/>
            <person name="Belter E."/>
            <person name="Du F."/>
            <person name="Kim K."/>
            <person name="Abbott R.M."/>
            <person name="Cotton M."/>
            <person name="Levy A."/>
            <person name="Marchetto P."/>
            <person name="Ochoa K."/>
            <person name="Jackson S.M."/>
            <person name="Gillam B."/>
            <person name="Chen W."/>
            <person name="Yan L."/>
            <person name="Higginbotham J."/>
            <person name="Cardenas M."/>
            <person name="Waligorski J."/>
            <person name="Applebaum E."/>
            <person name="Phelps L."/>
            <person name="Falcone J."/>
            <person name="Kanchi K."/>
            <person name="Thane T."/>
            <person name="Scimone A."/>
            <person name="Thane N."/>
            <person name="Henke J."/>
            <person name="Wang T."/>
            <person name="Ruppert J."/>
            <person name="Shah N."/>
            <person name="Rotter K."/>
            <person name="Hodges J."/>
            <person name="Ingenthron E."/>
            <person name="Cordes M."/>
            <person name="Kohlberg S."/>
            <person name="Sgro J."/>
            <person name="Delgado B."/>
            <person name="Mead K."/>
            <person name="Chinwalla A."/>
            <person name="Leonard S."/>
            <person name="Crouse K."/>
            <person name="Collura K."/>
            <person name="Kudrna D."/>
            <person name="Currie J."/>
            <person name="He R."/>
            <person name="Angelova A."/>
            <person name="Rajasekar S."/>
            <person name="Mueller T."/>
            <person name="Lomeli R."/>
            <person name="Scara G."/>
            <person name="Ko A."/>
            <person name="Delaney K."/>
            <person name="Wissotski M."/>
            <person name="Lopez G."/>
            <person name="Campos D."/>
            <person name="Braidotti M."/>
            <person name="Ashley E."/>
            <person name="Golser W."/>
            <person name="Kim H."/>
            <person name="Lee S."/>
            <person name="Lin J."/>
            <person name="Dujmic Z."/>
            <person name="Kim W."/>
            <person name="Talag J."/>
            <person name="Zuccolo A."/>
            <person name="Fan C."/>
            <person name="Sebastian A."/>
            <person name="Kramer M."/>
            <person name="Spiegel L."/>
            <person name="Nascimento L."/>
            <person name="Zutavern T."/>
            <person name="Miller B."/>
            <person name="Ambroise C."/>
            <person name="Muller S."/>
            <person name="Spooner W."/>
            <person name="Narechania A."/>
            <person name="Ren L."/>
            <person name="Wei S."/>
            <person name="Kumari S."/>
            <person name="Faga B."/>
            <person name="Levy M.J."/>
            <person name="McMahan L."/>
            <person name="Van Buren P."/>
            <person name="Vaughn M.W."/>
            <person name="Ying K."/>
            <person name="Yeh C.-T."/>
            <person name="Emrich S.J."/>
            <person name="Jia Y."/>
            <person name="Kalyanaraman A."/>
            <person name="Hsia A.-P."/>
            <person name="Barbazuk W.B."/>
            <person name="Baucom R.S."/>
            <person name="Brutnell T.P."/>
            <person name="Carpita N.C."/>
            <person name="Chaparro C."/>
            <person name="Chia J.-M."/>
            <person name="Deragon J.-M."/>
            <person name="Estill J.C."/>
            <person name="Fu Y."/>
            <person name="Jeddeloh J.A."/>
            <person name="Han Y."/>
            <person name="Lee H."/>
            <person name="Li P."/>
            <person name="Lisch D.R."/>
            <person name="Liu S."/>
            <person name="Liu Z."/>
            <person name="Nagel D.H."/>
            <person name="McCann M.C."/>
            <person name="SanMiguel P."/>
            <person name="Myers A.M."/>
            <person name="Nettleton D."/>
            <person name="Nguyen J."/>
            <person name="Penning B.W."/>
            <person name="Ponnala L."/>
            <person name="Schneider K.L."/>
            <person name="Schwartz D.C."/>
            <person name="Sharma A."/>
            <person name="Soderlund C."/>
            <person name="Springer N.M."/>
            <person name="Sun Q."/>
            <person name="Wang H."/>
            <person name="Waterman M."/>
            <person name="Westerman R."/>
            <person name="Wolfgruber T.K."/>
            <person name="Yang L."/>
            <person name="Yu Y."/>
            <person name="Zhang L."/>
            <person name="Zhou S."/>
            <person name="Zhu Q."/>
            <person name="Bennetzen J.L."/>
            <person name="Dawe R.K."/>
            <person name="Jiang J."/>
            <person name="Jiang N."/>
            <person name="Presting G.G."/>
            <person name="Wessler S.R."/>
            <person name="Aluru S."/>
            <person name="Martienssen R.A."/>
            <person name="Clifton S.W."/>
            <person name="McCombie W.R."/>
            <person name="Wing R.A."/>
            <person name="Wilson R.K."/>
        </authorList>
    </citation>
    <scope>NUCLEOTIDE SEQUENCE [LARGE SCALE GENOMIC DNA]</scope>
    <source>
        <strain evidence="2">cv. B73</strain>
    </source>
</reference>
<evidence type="ECO:0000313" key="1">
    <source>
        <dbReference type="EnsemblPlants" id="Zm00001eb387460_P001"/>
    </source>
</evidence>
<dbReference type="InParanoid" id="A0A804R7A3"/>
<accession>A0A804R7A3</accession>